<proteinExistence type="predicted"/>
<name>A0A108UCJ2_9GAMM</name>
<feature type="region of interest" description="Disordered" evidence="1">
    <location>
        <begin position="1"/>
        <end position="23"/>
    </location>
</feature>
<dbReference type="EMBL" id="JAJA02000001">
    <property type="protein sequence ID" value="KWS06617.1"/>
    <property type="molecule type" value="Genomic_DNA"/>
</dbReference>
<accession>A0A108UCJ2</accession>
<keyword evidence="3" id="KW-1185">Reference proteome</keyword>
<reference evidence="2 3" key="1">
    <citation type="journal article" date="2014" name="Genome Announc.">
        <title>Draft Genome Sequence of Lysobacter capsici AZ78, a Bacterium Antagonistic to Plant-Pathogenic Oomycetes.</title>
        <authorList>
            <person name="Puopolo G."/>
            <person name="Sonego P."/>
            <person name="Engelen K."/>
            <person name="Pertot I."/>
        </authorList>
    </citation>
    <scope>NUCLEOTIDE SEQUENCE [LARGE SCALE GENOMIC DNA]</scope>
    <source>
        <strain evidence="2 3">AZ78</strain>
    </source>
</reference>
<protein>
    <submittedName>
        <fullName evidence="2">Uncharacterized protein</fullName>
    </submittedName>
</protein>
<sequence length="61" mass="6754">MEVRQAHRQGFADGESEQFASWGRDSGFGIRDWRSATGPHATQLSLFPLWKRGAGGFAFAL</sequence>
<evidence type="ECO:0000313" key="2">
    <source>
        <dbReference type="EMBL" id="KWS06617.1"/>
    </source>
</evidence>
<dbReference type="Proteomes" id="UP000023435">
    <property type="component" value="Unassembled WGS sequence"/>
</dbReference>
<organism evidence="2 3">
    <name type="scientific">Lysobacter capsici AZ78</name>
    <dbReference type="NCBI Taxonomy" id="1444315"/>
    <lineage>
        <taxon>Bacteria</taxon>
        <taxon>Pseudomonadati</taxon>
        <taxon>Pseudomonadota</taxon>
        <taxon>Gammaproteobacteria</taxon>
        <taxon>Lysobacterales</taxon>
        <taxon>Lysobacteraceae</taxon>
        <taxon>Lysobacter</taxon>
    </lineage>
</organism>
<evidence type="ECO:0000313" key="3">
    <source>
        <dbReference type="Proteomes" id="UP000023435"/>
    </source>
</evidence>
<dbReference type="AlphaFoldDB" id="A0A108UCJ2"/>
<comment type="caution">
    <text evidence="2">The sequence shown here is derived from an EMBL/GenBank/DDBJ whole genome shotgun (WGS) entry which is preliminary data.</text>
</comment>
<evidence type="ECO:0000256" key="1">
    <source>
        <dbReference type="SAM" id="MobiDB-lite"/>
    </source>
</evidence>
<gene>
    <name evidence="2" type="ORF">AZ78_4173</name>
</gene>